<name>A0A1H3ZM48_9BACT</name>
<dbReference type="OrthoDB" id="799522at2"/>
<keyword evidence="2" id="KW-0732">Signal</keyword>
<evidence type="ECO:0000256" key="2">
    <source>
        <dbReference type="SAM" id="SignalP"/>
    </source>
</evidence>
<feature type="region of interest" description="Disordered" evidence="1">
    <location>
        <begin position="121"/>
        <end position="168"/>
    </location>
</feature>
<organism evidence="3 4">
    <name type="scientific">Arachidicoccus rhizosphaerae</name>
    <dbReference type="NCBI Taxonomy" id="551991"/>
    <lineage>
        <taxon>Bacteria</taxon>
        <taxon>Pseudomonadati</taxon>
        <taxon>Bacteroidota</taxon>
        <taxon>Chitinophagia</taxon>
        <taxon>Chitinophagales</taxon>
        <taxon>Chitinophagaceae</taxon>
        <taxon>Arachidicoccus</taxon>
    </lineage>
</organism>
<dbReference type="AlphaFoldDB" id="A0A1H3ZM48"/>
<dbReference type="EMBL" id="FNQY01000011">
    <property type="protein sequence ID" value="SEA24725.1"/>
    <property type="molecule type" value="Genomic_DNA"/>
</dbReference>
<feature type="signal peptide" evidence="2">
    <location>
        <begin position="1"/>
        <end position="22"/>
    </location>
</feature>
<feature type="compositionally biased region" description="Low complexity" evidence="1">
    <location>
        <begin position="131"/>
        <end position="140"/>
    </location>
</feature>
<protein>
    <submittedName>
        <fullName evidence="3">Uncharacterized protein</fullName>
    </submittedName>
</protein>
<keyword evidence="4" id="KW-1185">Reference proteome</keyword>
<gene>
    <name evidence="3" type="ORF">SAMN05192529_111113</name>
</gene>
<evidence type="ECO:0000313" key="3">
    <source>
        <dbReference type="EMBL" id="SEA24725.1"/>
    </source>
</evidence>
<accession>A0A1H3ZM48</accession>
<proteinExistence type="predicted"/>
<sequence length="168" mass="19406">MKKVLVMLSLFAAVLLAGHVKAQVNVNVNIGSQPEWGPSGYNHVDYYYLPDINAYYNISTAQYIYLLNNKWHFAKKLPSRYKNYNVYNAYKVVVNREKPYQNNKQDIQNYGKYKGQTGQQMLRDNQDYKNIKNQGNSKSGKSNKKTKEPSEKKTNSRQGQNKSDKAGH</sequence>
<feature type="compositionally biased region" description="Basic and acidic residues" evidence="1">
    <location>
        <begin position="145"/>
        <end position="154"/>
    </location>
</feature>
<dbReference type="RefSeq" id="WP_091398063.1">
    <property type="nucleotide sequence ID" value="NZ_FNQY01000011.1"/>
</dbReference>
<evidence type="ECO:0000313" key="4">
    <source>
        <dbReference type="Proteomes" id="UP000199041"/>
    </source>
</evidence>
<evidence type="ECO:0000256" key="1">
    <source>
        <dbReference type="SAM" id="MobiDB-lite"/>
    </source>
</evidence>
<feature type="chain" id="PRO_5011456543" evidence="2">
    <location>
        <begin position="23"/>
        <end position="168"/>
    </location>
</feature>
<reference evidence="3 4" key="1">
    <citation type="submission" date="2016-10" db="EMBL/GenBank/DDBJ databases">
        <authorList>
            <person name="de Groot N.N."/>
        </authorList>
    </citation>
    <scope>NUCLEOTIDE SEQUENCE [LARGE SCALE GENOMIC DNA]</scope>
    <source>
        <strain evidence="3 4">Vu-144</strain>
    </source>
</reference>
<dbReference type="Proteomes" id="UP000199041">
    <property type="component" value="Unassembled WGS sequence"/>
</dbReference>